<proteinExistence type="predicted"/>
<dbReference type="InterPro" id="IPR013761">
    <property type="entry name" value="SAM/pointed_sf"/>
</dbReference>
<dbReference type="SMART" id="SM00454">
    <property type="entry name" value="SAM"/>
    <property type="match status" value="1"/>
</dbReference>
<gene>
    <name evidence="1" type="ORF">PACLA_8A088270</name>
</gene>
<dbReference type="InterPro" id="IPR001660">
    <property type="entry name" value="SAM"/>
</dbReference>
<dbReference type="OrthoDB" id="5973648at2759"/>
<keyword evidence="2" id="KW-1185">Reference proteome</keyword>
<dbReference type="AlphaFoldDB" id="A0A6S7KEB4"/>
<comment type="caution">
    <text evidence="1">The sequence shown here is derived from an EMBL/GenBank/DDBJ whole genome shotgun (WGS) entry which is preliminary data.</text>
</comment>
<organism evidence="1 2">
    <name type="scientific">Paramuricea clavata</name>
    <name type="common">Red gorgonian</name>
    <name type="synonym">Violescent sea-whip</name>
    <dbReference type="NCBI Taxonomy" id="317549"/>
    <lineage>
        <taxon>Eukaryota</taxon>
        <taxon>Metazoa</taxon>
        <taxon>Cnidaria</taxon>
        <taxon>Anthozoa</taxon>
        <taxon>Octocorallia</taxon>
        <taxon>Malacalcyonacea</taxon>
        <taxon>Plexauridae</taxon>
        <taxon>Paramuricea</taxon>
    </lineage>
</organism>
<dbReference type="SUPFAM" id="SSF47769">
    <property type="entry name" value="SAM/Pointed domain"/>
    <property type="match status" value="1"/>
</dbReference>
<sequence length="114" mass="13561">AETSQQLDELRVDVNEFKDSFYSGNNSRQQIPQRSRDYDQRLHRLQKLKSFFGEEPPMVSLLLQKMGYERFIPHFKAEEIGILELPYMTEQRLQNLGIPLGPRLRILEEIQNLR</sequence>
<evidence type="ECO:0000313" key="2">
    <source>
        <dbReference type="Proteomes" id="UP001152795"/>
    </source>
</evidence>
<dbReference type="Pfam" id="PF00536">
    <property type="entry name" value="SAM_1"/>
    <property type="match status" value="1"/>
</dbReference>
<feature type="non-terminal residue" evidence="1">
    <location>
        <position position="114"/>
    </location>
</feature>
<dbReference type="Proteomes" id="UP001152795">
    <property type="component" value="Unassembled WGS sequence"/>
</dbReference>
<name>A0A6S7KEB4_PARCT</name>
<protein>
    <submittedName>
        <fullName evidence="1">Neuron navigator 3</fullName>
    </submittedName>
</protein>
<reference evidence="1" key="1">
    <citation type="submission" date="2020-04" db="EMBL/GenBank/DDBJ databases">
        <authorList>
            <person name="Alioto T."/>
            <person name="Alioto T."/>
            <person name="Gomez Garrido J."/>
        </authorList>
    </citation>
    <scope>NUCLEOTIDE SEQUENCE</scope>
    <source>
        <strain evidence="1">A484AB</strain>
    </source>
</reference>
<dbReference type="CDD" id="cd09487">
    <property type="entry name" value="SAM_superfamily"/>
    <property type="match status" value="1"/>
</dbReference>
<dbReference type="EMBL" id="CACRXK020034125">
    <property type="protein sequence ID" value="CAB4044156.1"/>
    <property type="molecule type" value="Genomic_DNA"/>
</dbReference>
<accession>A0A6S7KEB4</accession>
<dbReference type="Gene3D" id="1.10.150.50">
    <property type="entry name" value="Transcription Factor, Ets-1"/>
    <property type="match status" value="1"/>
</dbReference>
<evidence type="ECO:0000313" key="1">
    <source>
        <dbReference type="EMBL" id="CAB4044156.1"/>
    </source>
</evidence>